<dbReference type="SUPFAM" id="SSF103506">
    <property type="entry name" value="Mitochondrial carrier"/>
    <property type="match status" value="1"/>
</dbReference>
<sequence length="462" mass="52111">MEGEEAEVQCEQLYLQIFKEIDKDGDGYISLHEFQQALRKLDLPPQQVKKQKKLFREIDSSNDSKIDQKEFVNYLKKRKEEFKNAYEQITNTKYITARHIQASDEEIRAFLKQLSNNRDHATFNDFQKFFALMPAPVNAHAIFEHFFHSEFIDQSMGEYSSPIDFDSDEEESGITAQEIIHKLGFGAIAGGISRTVTAPIDRLKIILQTQIKSVGLVPVIKNIYEVDGFKGFFKGNGVNCIKVAPETAIKFLMFDYLKKKMAEDPENVTGFERFLAGGIAGGVAQICIYPLEITKTRMALSKTGQYKNLADCMKKIVGESGVRSIFAGLFPSLIGIFPYAGIDLSINSILRDMASSYLEKKEQEPGVGVMLSCGMISSSIGMMCTAPLNIIRTRLQSNGLLPPEQQYKGALDCFKRIFQQEGFFGFYKGMVPAMMKVLPATSISYTIFGMLNRQFQKNDQKN</sequence>
<dbReference type="InParanoid" id="A0A0V0R331"/>
<keyword evidence="6" id="KW-0677">Repeat</keyword>
<evidence type="ECO:0000256" key="8">
    <source>
        <dbReference type="ARBA" id="ARBA00022837"/>
    </source>
</evidence>
<keyword evidence="8" id="KW-0106">Calcium</keyword>
<dbReference type="GO" id="GO:0005743">
    <property type="term" value="C:mitochondrial inner membrane"/>
    <property type="evidence" value="ECO:0007669"/>
    <property type="project" value="UniProtKB-SubCell"/>
</dbReference>
<dbReference type="InterPro" id="IPR023395">
    <property type="entry name" value="MCP_dom_sf"/>
</dbReference>
<evidence type="ECO:0000256" key="6">
    <source>
        <dbReference type="ARBA" id="ARBA00022737"/>
    </source>
</evidence>
<dbReference type="FunCoup" id="A0A0V0R331">
    <property type="interactions" value="5"/>
</dbReference>
<keyword evidence="11 12" id="KW-0472">Membrane</keyword>
<keyword evidence="4 12" id="KW-0812">Transmembrane</keyword>
<dbReference type="Pfam" id="PF13499">
    <property type="entry name" value="EF-hand_7"/>
    <property type="match status" value="1"/>
</dbReference>
<feature type="domain" description="EF-hand" evidence="14">
    <location>
        <begin position="9"/>
        <end position="44"/>
    </location>
</feature>
<evidence type="ECO:0000313" key="15">
    <source>
        <dbReference type="EMBL" id="KRX08926.1"/>
    </source>
</evidence>
<evidence type="ECO:0000256" key="7">
    <source>
        <dbReference type="ARBA" id="ARBA00022792"/>
    </source>
</evidence>
<evidence type="ECO:0000256" key="3">
    <source>
        <dbReference type="ARBA" id="ARBA00022448"/>
    </source>
</evidence>
<dbReference type="InterPro" id="IPR018108">
    <property type="entry name" value="MCP_transmembrane"/>
</dbReference>
<evidence type="ECO:0000313" key="16">
    <source>
        <dbReference type="Proteomes" id="UP000054937"/>
    </source>
</evidence>
<evidence type="ECO:0000256" key="5">
    <source>
        <dbReference type="ARBA" id="ARBA00022723"/>
    </source>
</evidence>
<keyword evidence="10" id="KW-0496">Mitochondrion</keyword>
<dbReference type="PROSITE" id="PS00018">
    <property type="entry name" value="EF_HAND_1"/>
    <property type="match status" value="1"/>
</dbReference>
<proteinExistence type="inferred from homology"/>
<dbReference type="FunFam" id="1.50.40.10:FF:000016">
    <property type="entry name" value="Solute carrier family 25 member 23"/>
    <property type="match status" value="1"/>
</dbReference>
<dbReference type="InterPro" id="IPR018247">
    <property type="entry name" value="EF_Hand_1_Ca_BS"/>
</dbReference>
<organism evidence="15 16">
    <name type="scientific">Pseudocohnilembus persalinus</name>
    <name type="common">Ciliate</name>
    <dbReference type="NCBI Taxonomy" id="266149"/>
    <lineage>
        <taxon>Eukaryota</taxon>
        <taxon>Sar</taxon>
        <taxon>Alveolata</taxon>
        <taxon>Ciliophora</taxon>
        <taxon>Intramacronucleata</taxon>
        <taxon>Oligohymenophorea</taxon>
        <taxon>Scuticociliatia</taxon>
        <taxon>Philasterida</taxon>
        <taxon>Pseudocohnilembidae</taxon>
        <taxon>Pseudocohnilembus</taxon>
    </lineage>
</organism>
<dbReference type="AlphaFoldDB" id="A0A0V0R331"/>
<protein>
    <submittedName>
        <fullName evidence="15">Mitochondrial carrier domain</fullName>
    </submittedName>
</protein>
<evidence type="ECO:0000259" key="14">
    <source>
        <dbReference type="PROSITE" id="PS50222"/>
    </source>
</evidence>
<feature type="repeat" description="Solcar" evidence="12">
    <location>
        <begin position="177"/>
        <end position="260"/>
    </location>
</feature>
<dbReference type="SUPFAM" id="SSF47473">
    <property type="entry name" value="EF-hand"/>
    <property type="match status" value="1"/>
</dbReference>
<keyword evidence="3 13" id="KW-0813">Transport</keyword>
<evidence type="ECO:0000256" key="13">
    <source>
        <dbReference type="RuleBase" id="RU000488"/>
    </source>
</evidence>
<feature type="repeat" description="Solcar" evidence="12">
    <location>
        <begin position="365"/>
        <end position="454"/>
    </location>
</feature>
<dbReference type="PROSITE" id="PS50222">
    <property type="entry name" value="EF_HAND_2"/>
    <property type="match status" value="2"/>
</dbReference>
<evidence type="ECO:0000256" key="12">
    <source>
        <dbReference type="PROSITE-ProRule" id="PRU00282"/>
    </source>
</evidence>
<dbReference type="SMART" id="SM00054">
    <property type="entry name" value="EFh"/>
    <property type="match status" value="2"/>
</dbReference>
<dbReference type="CDD" id="cd00051">
    <property type="entry name" value="EFh"/>
    <property type="match status" value="1"/>
</dbReference>
<feature type="domain" description="EF-hand" evidence="14">
    <location>
        <begin position="46"/>
        <end position="81"/>
    </location>
</feature>
<evidence type="ECO:0000256" key="9">
    <source>
        <dbReference type="ARBA" id="ARBA00022989"/>
    </source>
</evidence>
<name>A0A0V0R331_PSEPJ</name>
<accession>A0A0V0R331</accession>
<keyword evidence="5" id="KW-0479">Metal-binding</keyword>
<dbReference type="Pfam" id="PF00153">
    <property type="entry name" value="Mito_carr"/>
    <property type="match status" value="3"/>
</dbReference>
<dbReference type="EMBL" id="LDAU01000057">
    <property type="protein sequence ID" value="KRX08926.1"/>
    <property type="molecule type" value="Genomic_DNA"/>
</dbReference>
<dbReference type="OrthoDB" id="270584at2759"/>
<comment type="similarity">
    <text evidence="2 13">Belongs to the mitochondrial carrier (TC 2.A.29) family.</text>
</comment>
<dbReference type="InterPro" id="IPR002067">
    <property type="entry name" value="MCP"/>
</dbReference>
<dbReference type="GO" id="GO:0055085">
    <property type="term" value="P:transmembrane transport"/>
    <property type="evidence" value="ECO:0007669"/>
    <property type="project" value="InterPro"/>
</dbReference>
<feature type="repeat" description="Solcar" evidence="12">
    <location>
        <begin position="268"/>
        <end position="353"/>
    </location>
</feature>
<dbReference type="Gene3D" id="1.10.238.10">
    <property type="entry name" value="EF-hand"/>
    <property type="match status" value="1"/>
</dbReference>
<keyword evidence="7" id="KW-0999">Mitochondrion inner membrane</keyword>
<evidence type="ECO:0000256" key="10">
    <source>
        <dbReference type="ARBA" id="ARBA00023128"/>
    </source>
</evidence>
<evidence type="ECO:0000256" key="11">
    <source>
        <dbReference type="ARBA" id="ARBA00023136"/>
    </source>
</evidence>
<dbReference type="GO" id="GO:0005509">
    <property type="term" value="F:calcium ion binding"/>
    <property type="evidence" value="ECO:0007669"/>
    <property type="project" value="InterPro"/>
</dbReference>
<keyword evidence="9" id="KW-1133">Transmembrane helix</keyword>
<evidence type="ECO:0000256" key="4">
    <source>
        <dbReference type="ARBA" id="ARBA00022692"/>
    </source>
</evidence>
<evidence type="ECO:0000256" key="2">
    <source>
        <dbReference type="ARBA" id="ARBA00006375"/>
    </source>
</evidence>
<keyword evidence="16" id="KW-1185">Reference proteome</keyword>
<evidence type="ECO:0000256" key="1">
    <source>
        <dbReference type="ARBA" id="ARBA00004448"/>
    </source>
</evidence>
<dbReference type="InterPro" id="IPR002048">
    <property type="entry name" value="EF_hand_dom"/>
</dbReference>
<comment type="caution">
    <text evidence="15">The sequence shown here is derived from an EMBL/GenBank/DDBJ whole genome shotgun (WGS) entry which is preliminary data.</text>
</comment>
<dbReference type="Proteomes" id="UP000054937">
    <property type="component" value="Unassembled WGS sequence"/>
</dbReference>
<dbReference type="PROSITE" id="PS50920">
    <property type="entry name" value="SOLCAR"/>
    <property type="match status" value="3"/>
</dbReference>
<dbReference type="Gene3D" id="1.50.40.10">
    <property type="entry name" value="Mitochondrial carrier domain"/>
    <property type="match status" value="1"/>
</dbReference>
<dbReference type="InterPro" id="IPR011992">
    <property type="entry name" value="EF-hand-dom_pair"/>
</dbReference>
<reference evidence="15 16" key="1">
    <citation type="journal article" date="2015" name="Sci. Rep.">
        <title>Genome of the facultative scuticociliatosis pathogen Pseudocohnilembus persalinus provides insight into its virulence through horizontal gene transfer.</title>
        <authorList>
            <person name="Xiong J."/>
            <person name="Wang G."/>
            <person name="Cheng J."/>
            <person name="Tian M."/>
            <person name="Pan X."/>
            <person name="Warren A."/>
            <person name="Jiang C."/>
            <person name="Yuan D."/>
            <person name="Miao W."/>
        </authorList>
    </citation>
    <scope>NUCLEOTIDE SEQUENCE [LARGE SCALE GENOMIC DNA]</scope>
    <source>
        <strain evidence="15">36N120E</strain>
    </source>
</reference>
<dbReference type="PRINTS" id="PR00926">
    <property type="entry name" value="MITOCARRIER"/>
</dbReference>
<gene>
    <name evidence="15" type="ORF">PPERSA_09030</name>
</gene>
<dbReference type="OMA" id="VISYAEW"/>
<dbReference type="PANTHER" id="PTHR24089">
    <property type="entry name" value="SOLUTE CARRIER FAMILY 25"/>
    <property type="match status" value="1"/>
</dbReference>
<comment type="subcellular location">
    <subcellularLocation>
        <location evidence="1">Mitochondrion inner membrane</location>
        <topology evidence="1">Multi-pass membrane protein</topology>
    </subcellularLocation>
</comment>